<dbReference type="Proteomes" id="UP001257909">
    <property type="component" value="Unassembled WGS sequence"/>
</dbReference>
<evidence type="ECO:0000259" key="3">
    <source>
        <dbReference type="Pfam" id="PF00535"/>
    </source>
</evidence>
<name>A0ABU1W3M0_9GAMM</name>
<evidence type="ECO:0000256" key="2">
    <source>
        <dbReference type="ARBA" id="ARBA00022679"/>
    </source>
</evidence>
<proteinExistence type="predicted"/>
<evidence type="ECO:0000313" key="5">
    <source>
        <dbReference type="Proteomes" id="UP001257909"/>
    </source>
</evidence>
<dbReference type="CDD" id="cd00761">
    <property type="entry name" value="Glyco_tranf_GTA_type"/>
    <property type="match status" value="1"/>
</dbReference>
<dbReference type="InterPro" id="IPR029044">
    <property type="entry name" value="Nucleotide-diphossugar_trans"/>
</dbReference>
<evidence type="ECO:0000256" key="1">
    <source>
        <dbReference type="ARBA" id="ARBA00022676"/>
    </source>
</evidence>
<feature type="domain" description="Glycosyltransferase 2-like" evidence="3">
    <location>
        <begin position="8"/>
        <end position="143"/>
    </location>
</feature>
<evidence type="ECO:0000313" key="4">
    <source>
        <dbReference type="EMBL" id="MDR7122579.1"/>
    </source>
</evidence>
<dbReference type="PANTHER" id="PTHR22916:SF51">
    <property type="entry name" value="GLYCOSYLTRANSFERASE EPSH-RELATED"/>
    <property type="match status" value="1"/>
</dbReference>
<keyword evidence="1" id="KW-0328">Glycosyltransferase</keyword>
<organism evidence="4 5">
    <name type="scientific">Rheinheimera soli</name>
    <dbReference type="NCBI Taxonomy" id="443616"/>
    <lineage>
        <taxon>Bacteria</taxon>
        <taxon>Pseudomonadati</taxon>
        <taxon>Pseudomonadota</taxon>
        <taxon>Gammaproteobacteria</taxon>
        <taxon>Chromatiales</taxon>
        <taxon>Chromatiaceae</taxon>
        <taxon>Rheinheimera</taxon>
    </lineage>
</organism>
<dbReference type="PANTHER" id="PTHR22916">
    <property type="entry name" value="GLYCOSYLTRANSFERASE"/>
    <property type="match status" value="1"/>
</dbReference>
<dbReference type="Pfam" id="PF00535">
    <property type="entry name" value="Glycos_transf_2"/>
    <property type="match status" value="1"/>
</dbReference>
<gene>
    <name evidence="4" type="ORF">J2W69_003554</name>
</gene>
<dbReference type="Gene3D" id="3.90.550.10">
    <property type="entry name" value="Spore Coat Polysaccharide Biosynthesis Protein SpsA, Chain A"/>
    <property type="match status" value="1"/>
</dbReference>
<dbReference type="SUPFAM" id="SSF53448">
    <property type="entry name" value="Nucleotide-diphospho-sugar transferases"/>
    <property type="match status" value="1"/>
</dbReference>
<accession>A0ABU1W3M0</accession>
<keyword evidence="5" id="KW-1185">Reference proteome</keyword>
<protein>
    <submittedName>
        <fullName evidence="4">Glycosyltransferase involved in cell wall biosynthesis</fullName>
    </submittedName>
</protein>
<sequence>MQSGPLLSLIVPFYNAANYFAQLLHSIEVQLTEAIQVVLICDGATDGSLELAQRHIGTSAIPQSYLLLSQQNSGVSVARNQGIKHATGEYIGFIDADDLLLPGYISQLLSVIQQHKPDLIELGYKGFKETFDLTHAKPRYLHRNAGWLLKNKAITEVYKASRWFPWLRVYRRKMAPDFQFPAGIAFCEDLMSMPSLYEAAQHIYHLRLPLYGYRVHSASASFNVKVQHQQQLQSFFNEVQLKNSYPALPELLRHILLLHLAHLLYKLQLNNKNQQSFPDQLAQQLKTLIYQFWWSPHFSVRKKLNLAFAPFFFRWERIKSG</sequence>
<comment type="caution">
    <text evidence="4">The sequence shown here is derived from an EMBL/GenBank/DDBJ whole genome shotgun (WGS) entry which is preliminary data.</text>
</comment>
<dbReference type="InterPro" id="IPR001173">
    <property type="entry name" value="Glyco_trans_2-like"/>
</dbReference>
<dbReference type="RefSeq" id="WP_310280909.1">
    <property type="nucleotide sequence ID" value="NZ_JAVDWR010000018.1"/>
</dbReference>
<reference evidence="4 5" key="1">
    <citation type="submission" date="2023-07" db="EMBL/GenBank/DDBJ databases">
        <title>Sorghum-associated microbial communities from plants grown in Nebraska, USA.</title>
        <authorList>
            <person name="Schachtman D."/>
        </authorList>
    </citation>
    <scope>NUCLEOTIDE SEQUENCE [LARGE SCALE GENOMIC DNA]</scope>
    <source>
        <strain evidence="4 5">4138</strain>
    </source>
</reference>
<dbReference type="EMBL" id="JAVDWR010000018">
    <property type="protein sequence ID" value="MDR7122579.1"/>
    <property type="molecule type" value="Genomic_DNA"/>
</dbReference>
<keyword evidence="2" id="KW-0808">Transferase</keyword>